<dbReference type="InterPro" id="IPR000172">
    <property type="entry name" value="GMC_OxRdtase_N"/>
</dbReference>
<dbReference type="Pfam" id="PF00732">
    <property type="entry name" value="GMC_oxred_N"/>
    <property type="match status" value="1"/>
</dbReference>
<dbReference type="PIRSF" id="PIRSF000137">
    <property type="entry name" value="Alcohol_oxidase"/>
    <property type="match status" value="1"/>
</dbReference>
<evidence type="ECO:0000259" key="5">
    <source>
        <dbReference type="PROSITE" id="PS00624"/>
    </source>
</evidence>
<dbReference type="GO" id="GO:0050660">
    <property type="term" value="F:flavin adenine dinucleotide binding"/>
    <property type="evidence" value="ECO:0007669"/>
    <property type="project" value="InterPro"/>
</dbReference>
<gene>
    <name evidence="6" type="ORF">Catovirus_1_434</name>
</gene>
<dbReference type="GO" id="GO:0016614">
    <property type="term" value="F:oxidoreductase activity, acting on CH-OH group of donors"/>
    <property type="evidence" value="ECO:0007669"/>
    <property type="project" value="InterPro"/>
</dbReference>
<evidence type="ECO:0000313" key="6">
    <source>
        <dbReference type="EMBL" id="ARF08384.1"/>
    </source>
</evidence>
<dbReference type="InterPro" id="IPR007867">
    <property type="entry name" value="GMC_OxRtase_C"/>
</dbReference>
<keyword evidence="3" id="KW-0285">Flavoprotein</keyword>
<evidence type="ECO:0000256" key="2">
    <source>
        <dbReference type="ARBA" id="ARBA00010790"/>
    </source>
</evidence>
<dbReference type="EMBL" id="KY684083">
    <property type="protein sequence ID" value="ARF08384.1"/>
    <property type="molecule type" value="Genomic_DNA"/>
</dbReference>
<dbReference type="SUPFAM" id="SSF54373">
    <property type="entry name" value="FAD-linked reductases, C-terminal domain"/>
    <property type="match status" value="1"/>
</dbReference>
<dbReference type="PANTHER" id="PTHR11552">
    <property type="entry name" value="GLUCOSE-METHANOL-CHOLINE GMC OXIDOREDUCTASE"/>
    <property type="match status" value="1"/>
</dbReference>
<dbReference type="Pfam" id="PF05199">
    <property type="entry name" value="GMC_oxred_C"/>
    <property type="match status" value="1"/>
</dbReference>
<keyword evidence="4" id="KW-0274">FAD</keyword>
<feature type="domain" description="Glucose-methanol-choline oxidoreductase N-terminal" evidence="5">
    <location>
        <begin position="263"/>
        <end position="277"/>
    </location>
</feature>
<name>A0A1V0S9M4_9VIRU</name>
<dbReference type="InterPro" id="IPR012132">
    <property type="entry name" value="GMC_OxRdtase"/>
</dbReference>
<dbReference type="PANTHER" id="PTHR11552:SF147">
    <property type="entry name" value="CHOLINE DEHYDROGENASE, MITOCHONDRIAL"/>
    <property type="match status" value="1"/>
</dbReference>
<dbReference type="Gene3D" id="3.50.50.60">
    <property type="entry name" value="FAD/NAD(P)-binding domain"/>
    <property type="match status" value="1"/>
</dbReference>
<comment type="cofactor">
    <cofactor evidence="1">
        <name>FAD</name>
        <dbReference type="ChEBI" id="CHEBI:57692"/>
    </cofactor>
</comment>
<evidence type="ECO:0000256" key="3">
    <source>
        <dbReference type="ARBA" id="ARBA00022630"/>
    </source>
</evidence>
<evidence type="ECO:0000256" key="4">
    <source>
        <dbReference type="ARBA" id="ARBA00022827"/>
    </source>
</evidence>
<accession>A0A1V0S9M4</accession>
<organism evidence="6">
    <name type="scientific">Catovirus CTV1</name>
    <dbReference type="NCBI Taxonomy" id="1977631"/>
    <lineage>
        <taxon>Viruses</taxon>
        <taxon>Varidnaviria</taxon>
        <taxon>Bamfordvirae</taxon>
        <taxon>Nucleocytoviricota</taxon>
        <taxon>Megaviricetes</taxon>
        <taxon>Imitervirales</taxon>
        <taxon>Mimiviridae</taxon>
        <taxon>Klosneuvirinae</taxon>
        <taxon>Catovirus</taxon>
    </lineage>
</organism>
<comment type="similarity">
    <text evidence="2">Belongs to the GMC oxidoreductase family.</text>
</comment>
<proteinExistence type="inferred from homology"/>
<sequence length="510" mass="58214">MEKNCYDYIVIGSGSAGSVCAHKLAVNLPDHSILLIEAGGSNDYKEIHNFTDSLYLPENIADKQWNYESTPQKNLNCRTIDVPFAKILGGCSSINQCVYVRGSPNDFNYWPKKWSYENVLQNYKNIEKVNRCEYKSSFRGENGCVQVSGYESKKNELTKKLLKACEKNGYCYINDYNIPFKQEQICSPMQFNVVEKYPDYRFDTFTSFIKPLIEVGRNNFTLKTKIIVKKILFKQKRAIGVQCISNNKTFNLYCNKEIIISCGAINTPKLLQLSGIGDKKLLCKLGIDPVENLPAVGQNLQDHLATFVFYKLKNKLPQDHNNLIDVNMFVKGKDGRYPLMMYSITFPKDVPYFGAKKNWYGAESILNIPHSKGYTHIQSNNFQDDPVINYKYLDSKKDYAILIDGIERIRKIFDDVSFVTKEVKPGKNVDLIEYIKNNSYSLCHPCGTCKMTEAFDLNNSVVDSKCRVWNIEGLRIADASIMPEIMSGNLNATCMMIGDKCAEFIIKKLK</sequence>
<dbReference type="SUPFAM" id="SSF51905">
    <property type="entry name" value="FAD/NAD(P)-binding domain"/>
    <property type="match status" value="1"/>
</dbReference>
<dbReference type="InterPro" id="IPR036188">
    <property type="entry name" value="FAD/NAD-bd_sf"/>
</dbReference>
<evidence type="ECO:0000256" key="1">
    <source>
        <dbReference type="ARBA" id="ARBA00001974"/>
    </source>
</evidence>
<protein>
    <submittedName>
        <fullName evidence="6">Choline dehydrogenase / GMC-type oxidoreductase</fullName>
    </submittedName>
</protein>
<reference evidence="6" key="1">
    <citation type="journal article" date="2017" name="Science">
        <title>Giant viruses with an expanded complement of translation system components.</title>
        <authorList>
            <person name="Schulz F."/>
            <person name="Yutin N."/>
            <person name="Ivanova N.N."/>
            <person name="Ortega D.R."/>
            <person name="Lee T.K."/>
            <person name="Vierheilig J."/>
            <person name="Daims H."/>
            <person name="Horn M."/>
            <person name="Wagner M."/>
            <person name="Jensen G.J."/>
            <person name="Kyrpides N.C."/>
            <person name="Koonin E.V."/>
            <person name="Woyke T."/>
        </authorList>
    </citation>
    <scope>NUCLEOTIDE SEQUENCE</scope>
    <source>
        <strain evidence="6">CTV1</strain>
    </source>
</reference>
<dbReference type="PROSITE" id="PS00624">
    <property type="entry name" value="GMC_OXRED_2"/>
    <property type="match status" value="1"/>
</dbReference>
<dbReference type="Gene3D" id="3.30.560.10">
    <property type="entry name" value="Glucose Oxidase, domain 3"/>
    <property type="match status" value="1"/>
</dbReference>